<keyword evidence="2" id="KW-0805">Transcription regulation</keyword>
<dbReference type="PANTHER" id="PTHR30537:SF5">
    <property type="entry name" value="HTH-TYPE TRANSCRIPTIONAL ACTIVATOR TTDR-RELATED"/>
    <property type="match status" value="1"/>
</dbReference>
<dbReference type="PANTHER" id="PTHR30537">
    <property type="entry name" value="HTH-TYPE TRANSCRIPTIONAL REGULATOR"/>
    <property type="match status" value="1"/>
</dbReference>
<evidence type="ECO:0000256" key="3">
    <source>
        <dbReference type="ARBA" id="ARBA00023125"/>
    </source>
</evidence>
<organism evidence="6 7">
    <name type="scientific">Sphingomonas naphthae</name>
    <dbReference type="NCBI Taxonomy" id="1813468"/>
    <lineage>
        <taxon>Bacteria</taxon>
        <taxon>Pseudomonadati</taxon>
        <taxon>Pseudomonadota</taxon>
        <taxon>Alphaproteobacteria</taxon>
        <taxon>Sphingomonadales</taxon>
        <taxon>Sphingomonadaceae</taxon>
        <taxon>Sphingomonas</taxon>
    </lineage>
</organism>
<dbReference type="InterPro" id="IPR005119">
    <property type="entry name" value="LysR_subst-bd"/>
</dbReference>
<dbReference type="InterPro" id="IPR036390">
    <property type="entry name" value="WH_DNA-bd_sf"/>
</dbReference>
<accession>A0ABY7TQ83</accession>
<evidence type="ECO:0000259" key="5">
    <source>
        <dbReference type="PROSITE" id="PS50931"/>
    </source>
</evidence>
<dbReference type="Gene3D" id="1.10.10.10">
    <property type="entry name" value="Winged helix-like DNA-binding domain superfamily/Winged helix DNA-binding domain"/>
    <property type="match status" value="1"/>
</dbReference>
<dbReference type="RefSeq" id="WP_273691271.1">
    <property type="nucleotide sequence ID" value="NZ_CP117411.1"/>
</dbReference>
<dbReference type="SUPFAM" id="SSF46785">
    <property type="entry name" value="Winged helix' DNA-binding domain"/>
    <property type="match status" value="1"/>
</dbReference>
<dbReference type="Pfam" id="PF03466">
    <property type="entry name" value="LysR_substrate"/>
    <property type="match status" value="1"/>
</dbReference>
<dbReference type="PROSITE" id="PS50931">
    <property type="entry name" value="HTH_LYSR"/>
    <property type="match status" value="1"/>
</dbReference>
<keyword evidence="7" id="KW-1185">Reference proteome</keyword>
<evidence type="ECO:0000313" key="7">
    <source>
        <dbReference type="Proteomes" id="UP001220395"/>
    </source>
</evidence>
<feature type="domain" description="HTH lysR-type" evidence="5">
    <location>
        <begin position="1"/>
        <end position="57"/>
    </location>
</feature>
<dbReference type="CDD" id="cd08422">
    <property type="entry name" value="PBP2_CrgA_like"/>
    <property type="match status" value="1"/>
</dbReference>
<dbReference type="InterPro" id="IPR000847">
    <property type="entry name" value="LysR_HTH_N"/>
</dbReference>
<gene>
    <name evidence="6" type="ORF">PQ455_06165</name>
</gene>
<evidence type="ECO:0000256" key="2">
    <source>
        <dbReference type="ARBA" id="ARBA00023015"/>
    </source>
</evidence>
<evidence type="ECO:0000256" key="1">
    <source>
        <dbReference type="ARBA" id="ARBA00009437"/>
    </source>
</evidence>
<dbReference type="Proteomes" id="UP001220395">
    <property type="component" value="Chromosome"/>
</dbReference>
<evidence type="ECO:0000313" key="6">
    <source>
        <dbReference type="EMBL" id="WCT75407.1"/>
    </source>
</evidence>
<keyword evidence="3" id="KW-0238">DNA-binding</keyword>
<name>A0ABY7TQ83_9SPHN</name>
<reference evidence="6 7" key="1">
    <citation type="submission" date="2023-02" db="EMBL/GenBank/DDBJ databases">
        <title>Genome sequence of Sphingomonas naphthae.</title>
        <authorList>
            <person name="Kim S."/>
            <person name="Heo J."/>
            <person name="Kwon S.-W."/>
        </authorList>
    </citation>
    <scope>NUCLEOTIDE SEQUENCE [LARGE SCALE GENOMIC DNA]</scope>
    <source>
        <strain evidence="6 7">KACC 18716</strain>
    </source>
</reference>
<dbReference type="Gene3D" id="3.40.190.290">
    <property type="match status" value="1"/>
</dbReference>
<comment type="similarity">
    <text evidence="1">Belongs to the LysR transcriptional regulatory family.</text>
</comment>
<proteinExistence type="inferred from homology"/>
<sequence length="303" mass="32727">MDAEYALFVAIVDSGSLTAAGRSFGLSPAMVSKRLARLEARLGAQLITRTTRRLATTDVGQTFYDDAVTILAATRAAEARVAGRAETPAGRLRVAAPTSFGRLHIAPHIAGFLAHHPAVRLELEVSDDFVDLVGDRIDLAIRIGPEPEASLASTLLCPSPRVLCAAPAYLAAHGEPQTLLDLDRHALLVASHQTPWRLTGRQRFELLPVDSRVRTNSSEVVRELALSGMGIALRSLWDVSDDLRAGRLVRVLPEWQGDIATSIYAVHPRSTLTSANVRAFVAYLGELYATPPWIAPPTPTPPR</sequence>
<dbReference type="Pfam" id="PF00126">
    <property type="entry name" value="HTH_1"/>
    <property type="match status" value="1"/>
</dbReference>
<keyword evidence="4" id="KW-0804">Transcription</keyword>
<dbReference type="EMBL" id="CP117411">
    <property type="protein sequence ID" value="WCT75407.1"/>
    <property type="molecule type" value="Genomic_DNA"/>
</dbReference>
<dbReference type="InterPro" id="IPR036388">
    <property type="entry name" value="WH-like_DNA-bd_sf"/>
</dbReference>
<evidence type="ECO:0000256" key="4">
    <source>
        <dbReference type="ARBA" id="ARBA00023163"/>
    </source>
</evidence>
<dbReference type="SUPFAM" id="SSF53850">
    <property type="entry name" value="Periplasmic binding protein-like II"/>
    <property type="match status" value="1"/>
</dbReference>
<dbReference type="InterPro" id="IPR058163">
    <property type="entry name" value="LysR-type_TF_proteobact-type"/>
</dbReference>
<protein>
    <submittedName>
        <fullName evidence="6">LysR family transcriptional regulator</fullName>
    </submittedName>
</protein>